<sequence>MLLERLVQYEPVMWIWGPISRGELGDGVFVRGVARFIVGDDLRVVKASAAATISLFQKFDIKSVGALERKEVNFGREELPKPWTEVGGSFVKRFSSFTVTDVMVVTHLSPVSNVEIFKEPKAPIETLLEKKVTLGETEVKMLYV</sequence>
<dbReference type="AlphaFoldDB" id="A0A5P1EV83"/>
<proteinExistence type="predicted"/>
<dbReference type="InterPro" id="IPR007750">
    <property type="entry name" value="DUF674"/>
</dbReference>
<accession>A0A5P1EV83</accession>
<organism evidence="1 2">
    <name type="scientific">Asparagus officinalis</name>
    <name type="common">Garden asparagus</name>
    <dbReference type="NCBI Taxonomy" id="4686"/>
    <lineage>
        <taxon>Eukaryota</taxon>
        <taxon>Viridiplantae</taxon>
        <taxon>Streptophyta</taxon>
        <taxon>Embryophyta</taxon>
        <taxon>Tracheophyta</taxon>
        <taxon>Spermatophyta</taxon>
        <taxon>Magnoliopsida</taxon>
        <taxon>Liliopsida</taxon>
        <taxon>Asparagales</taxon>
        <taxon>Asparagaceae</taxon>
        <taxon>Asparagoideae</taxon>
        <taxon>Asparagus</taxon>
    </lineage>
</organism>
<reference evidence="2" key="1">
    <citation type="journal article" date="2017" name="Nat. Commun.">
        <title>The asparagus genome sheds light on the origin and evolution of a young Y chromosome.</title>
        <authorList>
            <person name="Harkess A."/>
            <person name="Zhou J."/>
            <person name="Xu C."/>
            <person name="Bowers J.E."/>
            <person name="Van der Hulst R."/>
            <person name="Ayyampalayam S."/>
            <person name="Mercati F."/>
            <person name="Riccardi P."/>
            <person name="McKain M.R."/>
            <person name="Kakrana A."/>
            <person name="Tang H."/>
            <person name="Ray J."/>
            <person name="Groenendijk J."/>
            <person name="Arikit S."/>
            <person name="Mathioni S.M."/>
            <person name="Nakano M."/>
            <person name="Shan H."/>
            <person name="Telgmann-Rauber A."/>
            <person name="Kanno A."/>
            <person name="Yue Z."/>
            <person name="Chen H."/>
            <person name="Li W."/>
            <person name="Chen Y."/>
            <person name="Xu X."/>
            <person name="Zhang Y."/>
            <person name="Luo S."/>
            <person name="Chen H."/>
            <person name="Gao J."/>
            <person name="Mao Z."/>
            <person name="Pires J.C."/>
            <person name="Luo M."/>
            <person name="Kudrna D."/>
            <person name="Wing R.A."/>
            <person name="Meyers B.C."/>
            <person name="Yi K."/>
            <person name="Kong H."/>
            <person name="Lavrijsen P."/>
            <person name="Sunseri F."/>
            <person name="Falavigna A."/>
            <person name="Ye Y."/>
            <person name="Leebens-Mack J.H."/>
            <person name="Chen G."/>
        </authorList>
    </citation>
    <scope>NUCLEOTIDE SEQUENCE [LARGE SCALE GENOMIC DNA]</scope>
    <source>
        <strain evidence="2">cv. DH0086</strain>
    </source>
</reference>
<name>A0A5P1EV83_ASPOF</name>
<evidence type="ECO:0000313" key="1">
    <source>
        <dbReference type="EMBL" id="ONK68629.1"/>
    </source>
</evidence>
<dbReference type="PANTHER" id="PTHR33103">
    <property type="entry name" value="OS01G0153900 PROTEIN"/>
    <property type="match status" value="1"/>
</dbReference>
<evidence type="ECO:0000313" key="2">
    <source>
        <dbReference type="Proteomes" id="UP000243459"/>
    </source>
</evidence>
<gene>
    <name evidence="1" type="ORF">A4U43_C05F14130</name>
</gene>
<keyword evidence="2" id="KW-1185">Reference proteome</keyword>
<protein>
    <submittedName>
        <fullName evidence="1">Uncharacterized protein</fullName>
    </submittedName>
</protein>
<dbReference type="Proteomes" id="UP000243459">
    <property type="component" value="Chromosome 5"/>
</dbReference>
<dbReference type="PANTHER" id="PTHR33103:SF27">
    <property type="entry name" value="OS04G0594700 PROTEIN"/>
    <property type="match status" value="1"/>
</dbReference>
<dbReference type="Pfam" id="PF05056">
    <property type="entry name" value="DUF674"/>
    <property type="match status" value="1"/>
</dbReference>
<dbReference type="Gramene" id="ONK68629">
    <property type="protein sequence ID" value="ONK68629"/>
    <property type="gene ID" value="A4U43_C05F14130"/>
</dbReference>
<dbReference type="EMBL" id="CM007385">
    <property type="protein sequence ID" value="ONK68629.1"/>
    <property type="molecule type" value="Genomic_DNA"/>
</dbReference>